<feature type="domain" description="MD-2-related lipid-recognition" evidence="2">
    <location>
        <begin position="31"/>
        <end position="142"/>
    </location>
</feature>
<dbReference type="EMBL" id="LLXI01003051">
    <property type="protein sequence ID" value="PKY58517.1"/>
    <property type="molecule type" value="Genomic_DNA"/>
</dbReference>
<comment type="caution">
    <text evidence="3">The sequence shown here is derived from an EMBL/GenBank/DDBJ whole genome shotgun (WGS) entry which is preliminary data.</text>
</comment>
<evidence type="ECO:0000313" key="4">
    <source>
        <dbReference type="Proteomes" id="UP000234323"/>
    </source>
</evidence>
<name>A0A2I1HI21_9GLOM</name>
<evidence type="ECO:0000259" key="2">
    <source>
        <dbReference type="Pfam" id="PF02221"/>
    </source>
</evidence>
<accession>A0A2I1HI21</accession>
<dbReference type="Pfam" id="PF02221">
    <property type="entry name" value="E1_DerP2_DerF2"/>
    <property type="match status" value="1"/>
</dbReference>
<dbReference type="VEuPathDB" id="FungiDB:RhiirFUN_021944"/>
<keyword evidence="4" id="KW-1185">Reference proteome</keyword>
<evidence type="ECO:0000256" key="1">
    <source>
        <dbReference type="SAM" id="SignalP"/>
    </source>
</evidence>
<sequence>MIKIKILFVFTLLITISLIEAVPNQLVKRTTKFGQCDGSMKPLNVTSYPPDLVPNSEVALYIKGDFGTELTEKAKLFVTVSYSDWKYDYRFSGNICSIMKCPLPANFEIQTAVLLKDLPSGYLFSVTIFTDYDKSHDLPQACAVAKEK</sequence>
<feature type="signal peptide" evidence="1">
    <location>
        <begin position="1"/>
        <end position="21"/>
    </location>
</feature>
<feature type="chain" id="PRO_5014150196" description="MD-2-related lipid-recognition domain-containing protein" evidence="1">
    <location>
        <begin position="22"/>
        <end position="148"/>
    </location>
</feature>
<dbReference type="AlphaFoldDB" id="A0A2I1HI21"/>
<dbReference type="Proteomes" id="UP000234323">
    <property type="component" value="Unassembled WGS sequence"/>
</dbReference>
<gene>
    <name evidence="3" type="ORF">RhiirA4_480494</name>
</gene>
<reference evidence="3 4" key="1">
    <citation type="submission" date="2015-10" db="EMBL/GenBank/DDBJ databases">
        <title>Genome analyses suggest a sexual origin of heterokaryosis in a supposedly ancient asexual fungus.</title>
        <authorList>
            <person name="Ropars J."/>
            <person name="Sedzielewska K."/>
            <person name="Noel J."/>
            <person name="Charron P."/>
            <person name="Farinelli L."/>
            <person name="Marton T."/>
            <person name="Kruger M."/>
            <person name="Pelin A."/>
            <person name="Brachmann A."/>
            <person name="Corradi N."/>
        </authorList>
    </citation>
    <scope>NUCLEOTIDE SEQUENCE [LARGE SCALE GENOMIC DNA]</scope>
    <source>
        <strain evidence="3 4">A4</strain>
    </source>
</reference>
<keyword evidence="1" id="KW-0732">Signal</keyword>
<evidence type="ECO:0000313" key="3">
    <source>
        <dbReference type="EMBL" id="PKY58517.1"/>
    </source>
</evidence>
<dbReference type="VEuPathDB" id="FungiDB:RhiirA1_398102"/>
<dbReference type="VEuPathDB" id="FungiDB:FUN_010094"/>
<dbReference type="InterPro" id="IPR003172">
    <property type="entry name" value="ML_dom"/>
</dbReference>
<protein>
    <recommendedName>
        <fullName evidence="2">MD-2-related lipid-recognition domain-containing protein</fullName>
    </recommendedName>
</protein>
<proteinExistence type="predicted"/>
<dbReference type="OrthoDB" id="2361507at2759"/>
<organism evidence="3 4">
    <name type="scientific">Rhizophagus irregularis</name>
    <dbReference type="NCBI Taxonomy" id="588596"/>
    <lineage>
        <taxon>Eukaryota</taxon>
        <taxon>Fungi</taxon>
        <taxon>Fungi incertae sedis</taxon>
        <taxon>Mucoromycota</taxon>
        <taxon>Glomeromycotina</taxon>
        <taxon>Glomeromycetes</taxon>
        <taxon>Glomerales</taxon>
        <taxon>Glomeraceae</taxon>
        <taxon>Rhizophagus</taxon>
    </lineage>
</organism>